<feature type="chain" id="PRO_5045965700" evidence="2">
    <location>
        <begin position="28"/>
        <end position="766"/>
    </location>
</feature>
<dbReference type="RefSeq" id="WP_377862098.1">
    <property type="nucleotide sequence ID" value="NZ_JBHLZU010000033.1"/>
</dbReference>
<organism evidence="3 4">
    <name type="scientific">Allokutzneria oryzae</name>
    <dbReference type="NCBI Taxonomy" id="1378989"/>
    <lineage>
        <taxon>Bacteria</taxon>
        <taxon>Bacillati</taxon>
        <taxon>Actinomycetota</taxon>
        <taxon>Actinomycetes</taxon>
        <taxon>Pseudonocardiales</taxon>
        <taxon>Pseudonocardiaceae</taxon>
        <taxon>Allokutzneria</taxon>
    </lineage>
</organism>
<feature type="signal peptide" evidence="2">
    <location>
        <begin position="1"/>
        <end position="27"/>
    </location>
</feature>
<protein>
    <submittedName>
        <fullName evidence="3">M64 family metallopeptidase</fullName>
    </submittedName>
</protein>
<dbReference type="Pfam" id="PF09471">
    <property type="entry name" value="Peptidase_M64"/>
    <property type="match status" value="1"/>
</dbReference>
<evidence type="ECO:0000256" key="2">
    <source>
        <dbReference type="SAM" id="SignalP"/>
    </source>
</evidence>
<feature type="region of interest" description="Disordered" evidence="1">
    <location>
        <begin position="398"/>
        <end position="423"/>
    </location>
</feature>
<proteinExistence type="predicted"/>
<keyword evidence="4" id="KW-1185">Reference proteome</keyword>
<sequence length="766" mass="81397">MPSRRTGLICALAVALTSLVATVPARAQPADPPGTVVPVQVTGDPAKRFNLVIVPDGYTAAELPKFREHVDKHLNVLWTIEPFKSYRSYLNVYTVEVASPESGVSCDPDITSPQRKTPLGMAFWGGCDPNGVRRLLTVDNAAVNRYADLVTGTSGGNRQLLAIANSDTYGGAGGAYATASGGNALSALITPHELGHSLGKLDDEYDYLQRGVRGGTYTGAEPPSVHHTLLTEQEMKAQQKKWWRWLGEPSESGGVIGRYEAGLYNSKGIWRPSAHSMMKTLGYYFDQPSRERMVEKLSAKTAVLQDGTPDAQPIGADRVVWVEPLHPISHRLDVNWTLDGKPLHTNGNRAVDLAALKLDPGTHTLTATVVDPTEFVRDPAIRASAALTRSRTWTVDTAISTPREPGPADFVASTPTDRPVGGTDVVHVRTTRPVEREPKVTWTLDGKPVSTSADGRDLDLGALRVTRGRHTLTATLAEPTPRTRTWTVDATGPTVVPELSKPLLTIDKPGQPTEYVFNGPFTMRLKADDDTKGFVVPEFRTNGDGWFNYFGWPTDASKPFLFTPNGTVIDSLVYGKLGAPRLSPWDEVPPGYGRHTIEYRAIDPVGNIGASERFAVTLLREPPTCTTSVTGRRVGSLTVASGVTCLDRAEIVGPITVSAGASLVATGSSVTGGISTSGAGSVHLVDSTVVGPVSITGTTGDVTLVGGRVNGLVRLADNTARDRAPVVAGVTVTGVVQCSGNAVPPENLGAPVAGIGPVTGQCARLR</sequence>
<reference evidence="3 4" key="1">
    <citation type="submission" date="2024-09" db="EMBL/GenBank/DDBJ databases">
        <authorList>
            <person name="Sun Q."/>
            <person name="Mori K."/>
        </authorList>
    </citation>
    <scope>NUCLEOTIDE SEQUENCE [LARGE SCALE GENOMIC DNA]</scope>
    <source>
        <strain evidence="3 4">TBRC 7907</strain>
    </source>
</reference>
<keyword evidence="2" id="KW-0732">Signal</keyword>
<evidence type="ECO:0000256" key="1">
    <source>
        <dbReference type="SAM" id="MobiDB-lite"/>
    </source>
</evidence>
<accession>A0ABV6A811</accession>
<dbReference type="EMBL" id="JBHLZU010000033">
    <property type="protein sequence ID" value="MFB9909306.1"/>
    <property type="molecule type" value="Genomic_DNA"/>
</dbReference>
<comment type="caution">
    <text evidence="3">The sequence shown here is derived from an EMBL/GenBank/DDBJ whole genome shotgun (WGS) entry which is preliminary data.</text>
</comment>
<dbReference type="Proteomes" id="UP001589693">
    <property type="component" value="Unassembled WGS sequence"/>
</dbReference>
<name>A0ABV6A811_9PSEU</name>
<dbReference type="InterPro" id="IPR024079">
    <property type="entry name" value="MetalloPept_cat_dom_sf"/>
</dbReference>
<evidence type="ECO:0000313" key="3">
    <source>
        <dbReference type="EMBL" id="MFB9909306.1"/>
    </source>
</evidence>
<dbReference type="InterPro" id="IPR019026">
    <property type="entry name" value="Peptidase_M64_IgA"/>
</dbReference>
<dbReference type="Gene3D" id="3.40.390.10">
    <property type="entry name" value="Collagenase (Catalytic Domain)"/>
    <property type="match status" value="1"/>
</dbReference>
<evidence type="ECO:0000313" key="4">
    <source>
        <dbReference type="Proteomes" id="UP001589693"/>
    </source>
</evidence>
<gene>
    <name evidence="3" type="ORF">ACFFQA_35670</name>
</gene>